<keyword evidence="3" id="KW-0274">FAD</keyword>
<dbReference type="Pfam" id="PF02913">
    <property type="entry name" value="FAD-oxidase_C"/>
    <property type="match status" value="1"/>
</dbReference>
<dbReference type="Gene3D" id="3.30.300.330">
    <property type="match status" value="1"/>
</dbReference>
<evidence type="ECO:0000313" key="7">
    <source>
        <dbReference type="Proteomes" id="UP001519289"/>
    </source>
</evidence>
<comment type="similarity">
    <text evidence="1">Belongs to the FAD-binding oxidoreductase/transferase type 4 family.</text>
</comment>
<dbReference type="GO" id="GO:0008609">
    <property type="term" value="F:alkylglycerone-phosphate synthase activity"/>
    <property type="evidence" value="ECO:0007669"/>
    <property type="project" value="UniProtKB-EC"/>
</dbReference>
<keyword evidence="6" id="KW-0808">Transferase</keyword>
<dbReference type="InterPro" id="IPR016171">
    <property type="entry name" value="Vanillyl_alc_oxidase_C-sub2"/>
</dbReference>
<evidence type="ECO:0000256" key="2">
    <source>
        <dbReference type="ARBA" id="ARBA00022630"/>
    </source>
</evidence>
<dbReference type="SUPFAM" id="SSF56176">
    <property type="entry name" value="FAD-binding/transporter-associated domain-like"/>
    <property type="match status" value="1"/>
</dbReference>
<dbReference type="InterPro" id="IPR006094">
    <property type="entry name" value="Oxid_FAD_bind_N"/>
</dbReference>
<proteinExistence type="inferred from homology"/>
<dbReference type="InterPro" id="IPR004113">
    <property type="entry name" value="FAD-bd_oxidored_4_C"/>
</dbReference>
<dbReference type="PROSITE" id="PS51387">
    <property type="entry name" value="FAD_PCMH"/>
    <property type="match status" value="1"/>
</dbReference>
<dbReference type="PANTHER" id="PTHR46568">
    <property type="entry name" value="ALKYLDIHYDROXYACETONEPHOSPHATE SYNTHASE, PEROXISOMAL"/>
    <property type="match status" value="1"/>
</dbReference>
<protein>
    <submittedName>
        <fullName evidence="6">Alkyldihydroxyacetonephosphate synthase</fullName>
        <ecNumber evidence="6">2.5.1.26</ecNumber>
    </submittedName>
</protein>
<dbReference type="Pfam" id="PF01565">
    <property type="entry name" value="FAD_binding_4"/>
    <property type="match status" value="1"/>
</dbReference>
<dbReference type="InterPro" id="IPR016167">
    <property type="entry name" value="FAD-bd_PCMH_sub1"/>
</dbReference>
<dbReference type="InterPro" id="IPR016166">
    <property type="entry name" value="FAD-bd_PCMH"/>
</dbReference>
<name>A0ABS4JSG9_9FIRM</name>
<dbReference type="PANTHER" id="PTHR46568:SF1">
    <property type="entry name" value="ALKYLDIHYDROXYACETONEPHOSPHATE SYNTHASE, PEROXISOMAL"/>
    <property type="match status" value="1"/>
</dbReference>
<keyword evidence="4" id="KW-0560">Oxidoreductase</keyword>
<evidence type="ECO:0000256" key="3">
    <source>
        <dbReference type="ARBA" id="ARBA00022827"/>
    </source>
</evidence>
<evidence type="ECO:0000259" key="5">
    <source>
        <dbReference type="PROSITE" id="PS51387"/>
    </source>
</evidence>
<dbReference type="InterPro" id="IPR036318">
    <property type="entry name" value="FAD-bd_PCMH-like_sf"/>
</dbReference>
<evidence type="ECO:0000256" key="1">
    <source>
        <dbReference type="ARBA" id="ARBA00008000"/>
    </source>
</evidence>
<dbReference type="InterPro" id="IPR016164">
    <property type="entry name" value="FAD-linked_Oxase-like_C"/>
</dbReference>
<dbReference type="EC" id="2.5.1.26" evidence="6"/>
<dbReference type="Gene3D" id="3.30.43.10">
    <property type="entry name" value="Uridine Diphospho-n-acetylenolpyruvylglucosamine Reductase, domain 2"/>
    <property type="match status" value="1"/>
</dbReference>
<reference evidence="6 7" key="1">
    <citation type="submission" date="2021-03" db="EMBL/GenBank/DDBJ databases">
        <title>Genomic Encyclopedia of Type Strains, Phase IV (KMG-IV): sequencing the most valuable type-strain genomes for metagenomic binning, comparative biology and taxonomic classification.</title>
        <authorList>
            <person name="Goeker M."/>
        </authorList>
    </citation>
    <scope>NUCLEOTIDE SEQUENCE [LARGE SCALE GENOMIC DNA]</scope>
    <source>
        <strain evidence="6 7">DSM 27138</strain>
    </source>
</reference>
<accession>A0ABS4JSG9</accession>
<sequence length="471" mass="51474">MISTQTLAGELKALLGEDRVLTEPEQLTQRAVDTWPLRLVQQVAGAQPVLPRLVLRPRSTAEVARALAYLSERGVPVVPYGGGSGVTGGAVPTAESVVLDLGAMNQILSLDADNMTVTVQPGVLLADLERWVNERGFITGHYPQSIDVAQVGGLVATFSAGQFSTKYGNIEDMLAGLEAVLPSGEVVRVHCVPRRAVGPDLRHLWIGSEGTLGVITEVTLKLFPKPAERWMQAYAVPSMRQGLAIIQRFMQAGWKPAVVRLIDFIEAARLLQDTMPGEEALLILLSEGPSGCPAVEGAALDAIVRDGGGRPMGERPVELWLERRNDVHEFDQYINMGIIVDTIEVAAPWTRIADIYEQVTTRVRAEVPELVIIMGHSSHSYIQGTNLYFIFGAQPPRDPAEVERVYWSVWERVMAITRECGGTICHHHGIGKLRARWVPEELGSAWPLLRRLKQALDPGGVMNPGTLLPPE</sequence>
<comment type="caution">
    <text evidence="6">The sequence shown here is derived from an EMBL/GenBank/DDBJ whole genome shotgun (WGS) entry which is preliminary data.</text>
</comment>
<evidence type="ECO:0000256" key="4">
    <source>
        <dbReference type="ARBA" id="ARBA00023002"/>
    </source>
</evidence>
<evidence type="ECO:0000313" key="6">
    <source>
        <dbReference type="EMBL" id="MBP2018472.1"/>
    </source>
</evidence>
<dbReference type="Gene3D" id="3.30.465.10">
    <property type="match status" value="1"/>
</dbReference>
<gene>
    <name evidence="6" type="ORF">J2Z79_001883</name>
</gene>
<keyword evidence="7" id="KW-1185">Reference proteome</keyword>
<feature type="domain" description="FAD-binding PCMH-type" evidence="5">
    <location>
        <begin position="46"/>
        <end position="225"/>
    </location>
</feature>
<dbReference type="Gene3D" id="3.30.70.3450">
    <property type="match status" value="1"/>
</dbReference>
<dbReference type="SUPFAM" id="SSF55103">
    <property type="entry name" value="FAD-linked oxidases, C-terminal domain"/>
    <property type="match status" value="1"/>
</dbReference>
<dbReference type="Proteomes" id="UP001519289">
    <property type="component" value="Unassembled WGS sequence"/>
</dbReference>
<dbReference type="InterPro" id="IPR016169">
    <property type="entry name" value="FAD-bd_PCMH_sub2"/>
</dbReference>
<dbReference type="EMBL" id="JAGGLG010000013">
    <property type="protein sequence ID" value="MBP2018472.1"/>
    <property type="molecule type" value="Genomic_DNA"/>
</dbReference>
<dbReference type="InterPro" id="IPR025650">
    <property type="entry name" value="Alkyl-DHAP_Synthase"/>
</dbReference>
<organism evidence="6 7">
    <name type="scientific">Symbiobacterium terraclitae</name>
    <dbReference type="NCBI Taxonomy" id="557451"/>
    <lineage>
        <taxon>Bacteria</taxon>
        <taxon>Bacillati</taxon>
        <taxon>Bacillota</taxon>
        <taxon>Clostridia</taxon>
        <taxon>Eubacteriales</taxon>
        <taxon>Symbiobacteriaceae</taxon>
        <taxon>Symbiobacterium</taxon>
    </lineage>
</organism>
<keyword evidence="2" id="KW-0285">Flavoprotein</keyword>
<dbReference type="RefSeq" id="WP_209466594.1">
    <property type="nucleotide sequence ID" value="NZ_JAGGLG010000013.1"/>
</dbReference>
<dbReference type="Gene3D" id="1.10.45.10">
    <property type="entry name" value="Vanillyl-alcohol Oxidase, Chain A, domain 4"/>
    <property type="match status" value="1"/>
</dbReference>